<evidence type="ECO:0000256" key="12">
    <source>
        <dbReference type="ARBA" id="ARBA00023136"/>
    </source>
</evidence>
<evidence type="ECO:0000256" key="8">
    <source>
        <dbReference type="ARBA" id="ARBA00022741"/>
    </source>
</evidence>
<dbReference type="InterPro" id="IPR041701">
    <property type="entry name" value="MetN_ABC"/>
</dbReference>
<dbReference type="SUPFAM" id="SSF55021">
    <property type="entry name" value="ACT-like"/>
    <property type="match status" value="1"/>
</dbReference>
<comment type="caution">
    <text evidence="14">The sequence shown here is derived from an EMBL/GenBank/DDBJ whole genome shotgun (WGS) entry which is preliminary data.</text>
</comment>
<evidence type="ECO:0000256" key="6">
    <source>
        <dbReference type="ARBA" id="ARBA00022475"/>
    </source>
</evidence>
<name>A0A246FA49_PSENT</name>
<dbReference type="InterPro" id="IPR018449">
    <property type="entry name" value="NIL_domain"/>
</dbReference>
<dbReference type="CDD" id="cd03258">
    <property type="entry name" value="ABC_MetN_methionine_transporter"/>
    <property type="match status" value="1"/>
</dbReference>
<dbReference type="InterPro" id="IPR027417">
    <property type="entry name" value="P-loop_NTPase"/>
</dbReference>
<dbReference type="RefSeq" id="WP_088417309.1">
    <property type="nucleotide sequence ID" value="NZ_NJBA01000003.1"/>
</dbReference>
<keyword evidence="12" id="KW-0472">Membrane</keyword>
<feature type="domain" description="ABC transporter" evidence="13">
    <location>
        <begin position="15"/>
        <end position="254"/>
    </location>
</feature>
<dbReference type="InterPro" id="IPR045865">
    <property type="entry name" value="ACT-like_dom_sf"/>
</dbReference>
<dbReference type="Proteomes" id="UP000198145">
    <property type="component" value="Unassembled WGS sequence"/>
</dbReference>
<dbReference type="GO" id="GO:0016887">
    <property type="term" value="F:ATP hydrolysis activity"/>
    <property type="evidence" value="ECO:0007669"/>
    <property type="project" value="InterPro"/>
</dbReference>
<dbReference type="EMBL" id="NJBA01000003">
    <property type="protein sequence ID" value="OWP51141.1"/>
    <property type="molecule type" value="Genomic_DNA"/>
</dbReference>
<evidence type="ECO:0000313" key="14">
    <source>
        <dbReference type="EMBL" id="OWP51141.1"/>
    </source>
</evidence>
<accession>A0A246FA49</accession>
<dbReference type="SUPFAM" id="SSF52540">
    <property type="entry name" value="P-loop containing nucleoside triphosphate hydrolases"/>
    <property type="match status" value="1"/>
</dbReference>
<dbReference type="PANTHER" id="PTHR43166">
    <property type="entry name" value="AMINO ACID IMPORT ATP-BINDING PROTEIN"/>
    <property type="match status" value="1"/>
</dbReference>
<comment type="similarity">
    <text evidence="3">Belongs to the ABC transporter superfamily.</text>
</comment>
<evidence type="ECO:0000256" key="3">
    <source>
        <dbReference type="ARBA" id="ARBA00005417"/>
    </source>
</evidence>
<dbReference type="Gene3D" id="3.40.50.300">
    <property type="entry name" value="P-loop containing nucleotide triphosphate hydrolases"/>
    <property type="match status" value="1"/>
</dbReference>
<dbReference type="PROSITE" id="PS50893">
    <property type="entry name" value="ABC_TRANSPORTER_2"/>
    <property type="match status" value="1"/>
</dbReference>
<proteinExistence type="inferred from homology"/>
<keyword evidence="11" id="KW-0029">Amino-acid transport</keyword>
<dbReference type="STRING" id="46680.GCA_000807755_00218"/>
<evidence type="ECO:0000256" key="9">
    <source>
        <dbReference type="ARBA" id="ARBA00022840"/>
    </source>
</evidence>
<evidence type="ECO:0000313" key="15">
    <source>
        <dbReference type="Proteomes" id="UP000198145"/>
    </source>
</evidence>
<dbReference type="SMART" id="SM00930">
    <property type="entry name" value="NIL"/>
    <property type="match status" value="1"/>
</dbReference>
<dbReference type="InterPro" id="IPR017871">
    <property type="entry name" value="ABC_transporter-like_CS"/>
</dbReference>
<dbReference type="Pfam" id="PF00005">
    <property type="entry name" value="ABC_tran"/>
    <property type="match status" value="1"/>
</dbReference>
<organism evidence="14 15">
    <name type="scientific">Pseudomonas nitroreducens</name>
    <dbReference type="NCBI Taxonomy" id="46680"/>
    <lineage>
        <taxon>Bacteria</taxon>
        <taxon>Pseudomonadati</taxon>
        <taxon>Pseudomonadota</taxon>
        <taxon>Gammaproteobacteria</taxon>
        <taxon>Pseudomonadales</taxon>
        <taxon>Pseudomonadaceae</taxon>
        <taxon>Pseudomonas</taxon>
    </lineage>
</organism>
<keyword evidence="5" id="KW-0813">Transport</keyword>
<evidence type="ECO:0000259" key="13">
    <source>
        <dbReference type="PROSITE" id="PS50893"/>
    </source>
</evidence>
<dbReference type="GO" id="GO:0005886">
    <property type="term" value="C:plasma membrane"/>
    <property type="evidence" value="ECO:0007669"/>
    <property type="project" value="UniProtKB-SubCell"/>
</dbReference>
<keyword evidence="10" id="KW-1278">Translocase</keyword>
<dbReference type="FunFam" id="3.40.50.300:FF:000056">
    <property type="entry name" value="Cell division ATP-binding protein FtsE"/>
    <property type="match status" value="1"/>
</dbReference>
<dbReference type="InterPro" id="IPR003593">
    <property type="entry name" value="AAA+_ATPase"/>
</dbReference>
<evidence type="ECO:0000256" key="10">
    <source>
        <dbReference type="ARBA" id="ARBA00022967"/>
    </source>
</evidence>
<dbReference type="eggNOG" id="COG1135">
    <property type="taxonomic scope" value="Bacteria"/>
</dbReference>
<gene>
    <name evidence="14" type="ORF">CEG18_09740</name>
</gene>
<evidence type="ECO:0000256" key="1">
    <source>
        <dbReference type="ARBA" id="ARBA00002579"/>
    </source>
</evidence>
<dbReference type="SMART" id="SM00382">
    <property type="entry name" value="AAA"/>
    <property type="match status" value="1"/>
</dbReference>
<dbReference type="InterPro" id="IPR050086">
    <property type="entry name" value="MetN_ABC_transporter-like"/>
</dbReference>
<dbReference type="Gene3D" id="3.30.70.260">
    <property type="match status" value="1"/>
</dbReference>
<dbReference type="PROSITE" id="PS00211">
    <property type="entry name" value="ABC_TRANSPORTER_1"/>
    <property type="match status" value="1"/>
</dbReference>
<evidence type="ECO:0000256" key="11">
    <source>
        <dbReference type="ARBA" id="ARBA00022970"/>
    </source>
</evidence>
<sequence length="353" mass="38556">MVSFNRNLELATQHIALRGLGKTYAGHHGPVQALSDIELSVRRGEVFGIIGRSGAGKSSLIRTLNRLEQPSVGQVLIDGEDIGAFDAQQLVGLRRRVGMIFQHFNLMSAKTVAQNIALPLRVAGVPKARIAERVDELLELVGLTEKRHAYPAQLSGGQKQRVGIARALVHQPEILLCDEATSALDPESTQAILALLRDINRRLGLTIVLITHEMAVIREICDRVVVLERGRIVEQGDVWEVFGNPQHEVSRTLLGSLQQHLPPDLLARLEHPSDNEVILDLHYTGVREQEPDLLAIAQALGSRVSLLHGGIERIHGRALGRLLLSVAAPAASAPQLLERARDVADCLEVLTHA</sequence>
<protein>
    <recommendedName>
        <fullName evidence="4">Cell division ATP-binding protein FtsE</fullName>
    </recommendedName>
</protein>
<evidence type="ECO:0000256" key="7">
    <source>
        <dbReference type="ARBA" id="ARBA00022519"/>
    </source>
</evidence>
<dbReference type="PANTHER" id="PTHR43166:SF30">
    <property type="entry name" value="METHIONINE IMPORT ATP-BINDING PROTEIN METN"/>
    <property type="match status" value="1"/>
</dbReference>
<keyword evidence="9" id="KW-0067">ATP-binding</keyword>
<evidence type="ECO:0000256" key="4">
    <source>
        <dbReference type="ARBA" id="ARBA00020019"/>
    </source>
</evidence>
<dbReference type="AlphaFoldDB" id="A0A246FA49"/>
<dbReference type="GO" id="GO:0005524">
    <property type="term" value="F:ATP binding"/>
    <property type="evidence" value="ECO:0007669"/>
    <property type="project" value="UniProtKB-KW"/>
</dbReference>
<dbReference type="Pfam" id="PF09383">
    <property type="entry name" value="NIL"/>
    <property type="match status" value="1"/>
</dbReference>
<keyword evidence="6" id="KW-1003">Cell membrane</keyword>
<keyword evidence="7" id="KW-0997">Cell inner membrane</keyword>
<evidence type="ECO:0000256" key="2">
    <source>
        <dbReference type="ARBA" id="ARBA00004417"/>
    </source>
</evidence>
<keyword evidence="8" id="KW-0547">Nucleotide-binding</keyword>
<comment type="subcellular location">
    <subcellularLocation>
        <location evidence="2">Cell inner membrane</location>
        <topology evidence="2">Peripheral membrane protein</topology>
    </subcellularLocation>
</comment>
<dbReference type="GO" id="GO:0006865">
    <property type="term" value="P:amino acid transport"/>
    <property type="evidence" value="ECO:0007669"/>
    <property type="project" value="UniProtKB-KW"/>
</dbReference>
<reference evidence="14 15" key="1">
    <citation type="submission" date="2017-06" db="EMBL/GenBank/DDBJ databases">
        <title>Draft genome of Pseudomonas nitroreducens DF05.</title>
        <authorList>
            <person name="Iyer R."/>
        </authorList>
    </citation>
    <scope>NUCLEOTIDE SEQUENCE [LARGE SCALE GENOMIC DNA]</scope>
    <source>
        <strain evidence="14 15">DF05</strain>
    </source>
</reference>
<evidence type="ECO:0000256" key="5">
    <source>
        <dbReference type="ARBA" id="ARBA00022448"/>
    </source>
</evidence>
<dbReference type="InterPro" id="IPR003439">
    <property type="entry name" value="ABC_transporter-like_ATP-bd"/>
</dbReference>
<comment type="function">
    <text evidence="1">Part of the ABC transporter FtsEX involved in cellular division. Important for assembly or stability of the septal ring.</text>
</comment>